<proteinExistence type="inferred from homology"/>
<accession>A0A9Q0QAF2</accession>
<reference evidence="9" key="1">
    <citation type="submission" date="2022-11" db="EMBL/GenBank/DDBJ databases">
        <authorList>
            <person name="Hyden B.L."/>
            <person name="Feng K."/>
            <person name="Yates T."/>
            <person name="Jawdy S."/>
            <person name="Smart L.B."/>
            <person name="Muchero W."/>
        </authorList>
    </citation>
    <scope>NUCLEOTIDE SEQUENCE</scope>
    <source>
        <tissue evidence="9">Shoot tip</tissue>
    </source>
</reference>
<evidence type="ECO:0000256" key="7">
    <source>
        <dbReference type="RuleBase" id="RU367004"/>
    </source>
</evidence>
<dbReference type="Proteomes" id="UP001151529">
    <property type="component" value="Chromosome 3"/>
</dbReference>
<evidence type="ECO:0000256" key="5">
    <source>
        <dbReference type="ARBA" id="ARBA00023180"/>
    </source>
</evidence>
<evidence type="ECO:0000256" key="4">
    <source>
        <dbReference type="ARBA" id="ARBA00023034"/>
    </source>
</evidence>
<evidence type="ECO:0000313" key="9">
    <source>
        <dbReference type="EMBL" id="KAJ6702988.1"/>
    </source>
</evidence>
<reference evidence="9" key="2">
    <citation type="journal article" date="2023" name="Int. J. Mol. Sci.">
        <title>De Novo Assembly and Annotation of 11 Diverse Shrub Willow (Salix) Genomes Reveals Novel Gene Organization in Sex-Linked Regions.</title>
        <authorList>
            <person name="Hyden B."/>
            <person name="Feng K."/>
            <person name="Yates T.B."/>
            <person name="Jawdy S."/>
            <person name="Cereghino C."/>
            <person name="Smart L.B."/>
            <person name="Muchero W."/>
        </authorList>
    </citation>
    <scope>NUCLEOTIDE SEQUENCE [LARGE SCALE GENOMIC DNA]</scope>
    <source>
        <tissue evidence="9">Shoot tip</tissue>
    </source>
</reference>
<keyword evidence="4 7" id="KW-0333">Golgi apparatus</keyword>
<keyword evidence="3 7" id="KW-0808">Transferase</keyword>
<protein>
    <recommendedName>
        <fullName evidence="7">Fucosyltransferase</fullName>
        <ecNumber evidence="7">2.4.1.-</ecNumber>
    </recommendedName>
</protein>
<keyword evidence="10" id="KW-1185">Reference proteome</keyword>
<comment type="caution">
    <text evidence="9">The sequence shown here is derived from an EMBL/GenBank/DDBJ whole genome shotgun (WGS) entry which is preliminary data.</text>
</comment>
<comment type="function">
    <text evidence="7">May be involved in cell wall biosynthesis.</text>
</comment>
<sequence length="274" mass="31265">MDNGTSAPEFLKQSGSRNDSSQSSRMPDDKLLGGLVAPGFDERSCLSRYRSSLFRKISPHKPSSYLLSKLRRMISLASTFLYALLTDRVLLVEVEFRSPDDRHARGYGNQLKQGIINESLESLPSYTLLNLDHSDYDLDRLNFFIAIKTQLFSKSQATMKAQHFGDNMHNMKAWAEMYLLSMSDVLVTSGWSTFGYVAQGLGGLKPWVLYKVEQEHTRDPSCVRDLSMEPCFHFPPTYDCRTKKKMNAGSLFPYLKYCEDLNWGVKLVSDHQEL</sequence>
<feature type="compositionally biased region" description="Low complexity" evidence="8">
    <location>
        <begin position="13"/>
        <end position="25"/>
    </location>
</feature>
<organism evidence="9 10">
    <name type="scientific">Salix viminalis</name>
    <name type="common">Common osier</name>
    <name type="synonym">Basket willow</name>
    <dbReference type="NCBI Taxonomy" id="40686"/>
    <lineage>
        <taxon>Eukaryota</taxon>
        <taxon>Viridiplantae</taxon>
        <taxon>Streptophyta</taxon>
        <taxon>Embryophyta</taxon>
        <taxon>Tracheophyta</taxon>
        <taxon>Spermatophyta</taxon>
        <taxon>Magnoliopsida</taxon>
        <taxon>eudicotyledons</taxon>
        <taxon>Gunneridae</taxon>
        <taxon>Pentapetalae</taxon>
        <taxon>rosids</taxon>
        <taxon>fabids</taxon>
        <taxon>Malpighiales</taxon>
        <taxon>Salicaceae</taxon>
        <taxon>Saliceae</taxon>
        <taxon>Salix</taxon>
    </lineage>
</organism>
<dbReference type="GO" id="GO:0008107">
    <property type="term" value="F:galactoside 2-alpha-L-fucosyltransferase activity"/>
    <property type="evidence" value="ECO:0007669"/>
    <property type="project" value="InterPro"/>
</dbReference>
<comment type="similarity">
    <text evidence="1 7">Belongs to the glycosyltransferase 37 family.</text>
</comment>
<keyword evidence="5" id="KW-0325">Glycoprotein</keyword>
<dbReference type="PANTHER" id="PTHR31889">
    <property type="entry name" value="FUCOSYLTRANSFERASE 2-RELATED"/>
    <property type="match status" value="1"/>
</dbReference>
<dbReference type="OrthoDB" id="428346at2759"/>
<gene>
    <name evidence="9" type="ORF">OIU85_029005</name>
</gene>
<evidence type="ECO:0000256" key="2">
    <source>
        <dbReference type="ARBA" id="ARBA00022676"/>
    </source>
</evidence>
<dbReference type="InterPro" id="IPR004938">
    <property type="entry name" value="XG_FTase"/>
</dbReference>
<dbReference type="PANTHER" id="PTHR31889:SF52">
    <property type="entry name" value="FUCOSYLTRANSFERASE"/>
    <property type="match status" value="1"/>
</dbReference>
<dbReference type="Pfam" id="PF03254">
    <property type="entry name" value="XG_FTase"/>
    <property type="match status" value="2"/>
</dbReference>
<dbReference type="EC" id="2.4.1.-" evidence="7"/>
<keyword evidence="2 7" id="KW-0328">Glycosyltransferase</keyword>
<keyword evidence="6 7" id="KW-0961">Cell wall biogenesis/degradation</keyword>
<evidence type="ECO:0000256" key="6">
    <source>
        <dbReference type="ARBA" id="ARBA00023316"/>
    </source>
</evidence>
<evidence type="ECO:0000256" key="8">
    <source>
        <dbReference type="SAM" id="MobiDB-lite"/>
    </source>
</evidence>
<dbReference type="EMBL" id="JAPFFL010000009">
    <property type="protein sequence ID" value="KAJ6702988.1"/>
    <property type="molecule type" value="Genomic_DNA"/>
</dbReference>
<dbReference type="GO" id="GO:0071555">
    <property type="term" value="P:cell wall organization"/>
    <property type="evidence" value="ECO:0007669"/>
    <property type="project" value="UniProtKB-UniRule"/>
</dbReference>
<evidence type="ECO:0000256" key="1">
    <source>
        <dbReference type="ARBA" id="ARBA00010481"/>
    </source>
</evidence>
<evidence type="ECO:0000256" key="3">
    <source>
        <dbReference type="ARBA" id="ARBA00022679"/>
    </source>
</evidence>
<evidence type="ECO:0000313" key="10">
    <source>
        <dbReference type="Proteomes" id="UP001151529"/>
    </source>
</evidence>
<feature type="region of interest" description="Disordered" evidence="8">
    <location>
        <begin position="1"/>
        <end position="29"/>
    </location>
</feature>
<dbReference type="GO" id="GO:0042546">
    <property type="term" value="P:cell wall biogenesis"/>
    <property type="evidence" value="ECO:0007669"/>
    <property type="project" value="InterPro"/>
</dbReference>
<dbReference type="AlphaFoldDB" id="A0A9Q0QAF2"/>
<comment type="subcellular location">
    <subcellularLocation>
        <location evidence="7">Golgi apparatus</location>
        <location evidence="7">Golgi stack membrane</location>
        <topology evidence="7">Single-pass type II membrane protein</topology>
    </subcellularLocation>
</comment>
<name>A0A9Q0QAF2_SALVM</name>
<dbReference type="GO" id="GO:0032580">
    <property type="term" value="C:Golgi cisterna membrane"/>
    <property type="evidence" value="ECO:0007669"/>
    <property type="project" value="UniProtKB-SubCell"/>
</dbReference>
<dbReference type="GO" id="GO:0009969">
    <property type="term" value="P:xyloglucan biosynthetic process"/>
    <property type="evidence" value="ECO:0007669"/>
    <property type="project" value="TreeGrafter"/>
</dbReference>